<keyword evidence="5" id="KW-1185">Reference proteome</keyword>
<proteinExistence type="inferred from homology"/>
<reference evidence="4 5" key="1">
    <citation type="submission" date="2021-02" db="EMBL/GenBank/DDBJ databases">
        <title>Activity-based single-cell genomes from oceanic crustal fluid captures similar information to metagenomic and metatranscriptomic surveys with orders of magnitude less sampling.</title>
        <authorList>
            <person name="D'Angelo T.S."/>
            <person name="Orcutt B.N."/>
        </authorList>
    </citation>
    <scope>NUCLEOTIDE SEQUENCE [LARGE SCALE GENOMIC DNA]</scope>
    <source>
        <strain evidence="4">AH-315-G07</strain>
    </source>
</reference>
<evidence type="ECO:0000256" key="3">
    <source>
        <dbReference type="ARBA" id="ARBA00022795"/>
    </source>
</evidence>
<evidence type="ECO:0000313" key="5">
    <source>
        <dbReference type="Proteomes" id="UP000722121"/>
    </source>
</evidence>
<keyword evidence="4" id="KW-0966">Cell projection</keyword>
<sequence>MEKAEKELLNLFNCEEMLLRKFFDNVCEEQQAIMHSDIEAVRKTVKEREPLMYKVTVVKERRVELVHRLLKQLGIDTDKEELFKNNALTNALIEKGEGGENEILSCRDKVVFLLEKIQTQAERNQYLLKAKIGQTKELVAELCKGEQYPTYTGSGSVQTQKKKTITVINHEV</sequence>
<gene>
    <name evidence="4" type="primary">flgN</name>
    <name evidence="4" type="ORF">JYU14_01135</name>
</gene>
<accession>A0ABS3APR4</accession>
<keyword evidence="4" id="KW-0282">Flagellum</keyword>
<organism evidence="4 5">
    <name type="scientific">Simkania negevensis</name>
    <dbReference type="NCBI Taxonomy" id="83561"/>
    <lineage>
        <taxon>Bacteria</taxon>
        <taxon>Pseudomonadati</taxon>
        <taxon>Chlamydiota</taxon>
        <taxon>Chlamydiia</taxon>
        <taxon>Parachlamydiales</taxon>
        <taxon>Simkaniaceae</taxon>
        <taxon>Simkania</taxon>
    </lineage>
</organism>
<evidence type="ECO:0000256" key="1">
    <source>
        <dbReference type="ARBA" id="ARBA00002397"/>
    </source>
</evidence>
<dbReference type="Pfam" id="PF05130">
    <property type="entry name" value="FlgN"/>
    <property type="match status" value="1"/>
</dbReference>
<comment type="function">
    <text evidence="1">Required for the efficient initiation of filament assembly.</text>
</comment>
<protein>
    <submittedName>
        <fullName evidence="4">Flagellar export chaperone FlgN</fullName>
    </submittedName>
</protein>
<keyword evidence="3" id="KW-1005">Bacterial flagellum biogenesis</keyword>
<keyword evidence="4" id="KW-0969">Cilium</keyword>
<dbReference type="Gene3D" id="1.20.58.300">
    <property type="entry name" value="FlgN-like"/>
    <property type="match status" value="1"/>
</dbReference>
<dbReference type="InterPro" id="IPR007809">
    <property type="entry name" value="FlgN-like"/>
</dbReference>
<dbReference type="SUPFAM" id="SSF140566">
    <property type="entry name" value="FlgN-like"/>
    <property type="match status" value="1"/>
</dbReference>
<evidence type="ECO:0000256" key="2">
    <source>
        <dbReference type="ARBA" id="ARBA00007703"/>
    </source>
</evidence>
<comment type="similarity">
    <text evidence="2">Belongs to the FlgN family.</text>
</comment>
<evidence type="ECO:0000313" key="4">
    <source>
        <dbReference type="EMBL" id="MBN4066671.1"/>
    </source>
</evidence>
<name>A0ABS3APR4_9BACT</name>
<dbReference type="Proteomes" id="UP000722121">
    <property type="component" value="Unassembled WGS sequence"/>
</dbReference>
<dbReference type="InterPro" id="IPR036679">
    <property type="entry name" value="FlgN-like_sf"/>
</dbReference>
<comment type="caution">
    <text evidence="4">The sequence shown here is derived from an EMBL/GenBank/DDBJ whole genome shotgun (WGS) entry which is preliminary data.</text>
</comment>
<dbReference type="EMBL" id="JAFITR010000015">
    <property type="protein sequence ID" value="MBN4066671.1"/>
    <property type="molecule type" value="Genomic_DNA"/>
</dbReference>